<sequence length="245" mass="27094">MDVKSGLSNGGEPPARDEPRLDPVNGIVQPPVQPPPNRPGRNTNQLNFISKNVLRPVWKHQHAWPFHQPVDAIKLNLPDYHKVINHPMDLGTIKKRLENNYYWSGKEAINDFNKMFTNCYTYNKPLEDVVLMAQTLEKLFLTKVAAMPKEEIELDPPQAKSKTPTVKKAIPPPVLITPKHESAGGPSPNKVSKSLSSSTPLSSSVSRPNPNPKPNINNITLSLADEKKISAMSSLSPVVNNPATK</sequence>
<dbReference type="InterPro" id="IPR001487">
    <property type="entry name" value="Bromodomain"/>
</dbReference>
<dbReference type="PROSITE" id="PS00633">
    <property type="entry name" value="BROMODOMAIN_1"/>
    <property type="match status" value="1"/>
</dbReference>
<proteinExistence type="predicted"/>
<dbReference type="EMBL" id="HBUF01226296">
    <property type="protein sequence ID" value="CAG6671533.1"/>
    <property type="molecule type" value="Transcribed_RNA"/>
</dbReference>
<keyword evidence="2 3" id="KW-0103">Bromodomain</keyword>
<dbReference type="Gene3D" id="1.20.920.10">
    <property type="entry name" value="Bromodomain-like"/>
    <property type="match status" value="1"/>
</dbReference>
<dbReference type="InterPro" id="IPR043508">
    <property type="entry name" value="Bromo_Brdt_I"/>
</dbReference>
<dbReference type="SMART" id="SM00297">
    <property type="entry name" value="BROMO"/>
    <property type="match status" value="1"/>
</dbReference>
<evidence type="ECO:0000256" key="3">
    <source>
        <dbReference type="PROSITE-ProRule" id="PRU00035"/>
    </source>
</evidence>
<evidence type="ECO:0000256" key="4">
    <source>
        <dbReference type="SAM" id="MobiDB-lite"/>
    </source>
</evidence>
<name>A0A8D8SSG6_9HEMI</name>
<protein>
    <submittedName>
        <fullName evidence="6">Homeotic protein female sterile</fullName>
    </submittedName>
</protein>
<evidence type="ECO:0000256" key="2">
    <source>
        <dbReference type="ARBA" id="ARBA00023117"/>
    </source>
</evidence>
<feature type="region of interest" description="Disordered" evidence="4">
    <location>
        <begin position="1"/>
        <end position="44"/>
    </location>
</feature>
<dbReference type="CDD" id="cd05497">
    <property type="entry name" value="Bromo_Brdt_I_like"/>
    <property type="match status" value="1"/>
</dbReference>
<evidence type="ECO:0000259" key="5">
    <source>
        <dbReference type="PROSITE" id="PS50014"/>
    </source>
</evidence>
<dbReference type="InterPro" id="IPR050935">
    <property type="entry name" value="Bromo_chromatin_reader"/>
</dbReference>
<dbReference type="InterPro" id="IPR036427">
    <property type="entry name" value="Bromodomain-like_sf"/>
</dbReference>
<dbReference type="AlphaFoldDB" id="A0A8D8SSG6"/>
<dbReference type="PANTHER" id="PTHR22880">
    <property type="entry name" value="FALZ-RELATED BROMODOMAIN-CONTAINING PROTEINS"/>
    <property type="match status" value="1"/>
</dbReference>
<dbReference type="PROSITE" id="PS50014">
    <property type="entry name" value="BROMODOMAIN_2"/>
    <property type="match status" value="1"/>
</dbReference>
<feature type="region of interest" description="Disordered" evidence="4">
    <location>
        <begin position="152"/>
        <end position="221"/>
    </location>
</feature>
<dbReference type="EMBL" id="HBUF01226295">
    <property type="protein sequence ID" value="CAG6671532.1"/>
    <property type="molecule type" value="Transcribed_RNA"/>
</dbReference>
<feature type="compositionally biased region" description="Low complexity" evidence="4">
    <location>
        <begin position="186"/>
        <end position="219"/>
    </location>
</feature>
<accession>A0A8D8SSG6</accession>
<dbReference type="Pfam" id="PF00439">
    <property type="entry name" value="Bromodomain"/>
    <property type="match status" value="1"/>
</dbReference>
<reference evidence="6" key="1">
    <citation type="submission" date="2021-05" db="EMBL/GenBank/DDBJ databases">
        <authorList>
            <person name="Alioto T."/>
            <person name="Alioto T."/>
            <person name="Gomez Garrido J."/>
        </authorList>
    </citation>
    <scope>NUCLEOTIDE SEQUENCE</scope>
</reference>
<dbReference type="GO" id="GO:0005634">
    <property type="term" value="C:nucleus"/>
    <property type="evidence" value="ECO:0007669"/>
    <property type="project" value="TreeGrafter"/>
</dbReference>
<dbReference type="GO" id="GO:0006355">
    <property type="term" value="P:regulation of DNA-templated transcription"/>
    <property type="evidence" value="ECO:0007669"/>
    <property type="project" value="TreeGrafter"/>
</dbReference>
<dbReference type="PRINTS" id="PR00503">
    <property type="entry name" value="BROMODOMAIN"/>
</dbReference>
<dbReference type="FunFam" id="1.20.920.10:FF:000002">
    <property type="entry name" value="Bromodomain-containing protein 4"/>
    <property type="match status" value="1"/>
</dbReference>
<dbReference type="GO" id="GO:0006338">
    <property type="term" value="P:chromatin remodeling"/>
    <property type="evidence" value="ECO:0007669"/>
    <property type="project" value="TreeGrafter"/>
</dbReference>
<organism evidence="6">
    <name type="scientific">Cacopsylla melanoneura</name>
    <dbReference type="NCBI Taxonomy" id="428564"/>
    <lineage>
        <taxon>Eukaryota</taxon>
        <taxon>Metazoa</taxon>
        <taxon>Ecdysozoa</taxon>
        <taxon>Arthropoda</taxon>
        <taxon>Hexapoda</taxon>
        <taxon>Insecta</taxon>
        <taxon>Pterygota</taxon>
        <taxon>Neoptera</taxon>
        <taxon>Paraneoptera</taxon>
        <taxon>Hemiptera</taxon>
        <taxon>Sternorrhyncha</taxon>
        <taxon>Psylloidea</taxon>
        <taxon>Psyllidae</taxon>
        <taxon>Psyllinae</taxon>
        <taxon>Cacopsylla</taxon>
    </lineage>
</organism>
<dbReference type="PANTHER" id="PTHR22880:SF225">
    <property type="entry name" value="BROMODOMAIN-CONTAINING PROTEIN BET-1-RELATED"/>
    <property type="match status" value="1"/>
</dbReference>
<evidence type="ECO:0000256" key="1">
    <source>
        <dbReference type="ARBA" id="ARBA00022737"/>
    </source>
</evidence>
<dbReference type="InterPro" id="IPR018359">
    <property type="entry name" value="Bromodomain_CS"/>
</dbReference>
<keyword evidence="1" id="KW-0677">Repeat</keyword>
<dbReference type="SUPFAM" id="SSF47370">
    <property type="entry name" value="Bromodomain"/>
    <property type="match status" value="1"/>
</dbReference>
<feature type="domain" description="Bromo" evidence="5">
    <location>
        <begin position="58"/>
        <end position="130"/>
    </location>
</feature>
<dbReference type="GO" id="GO:0000785">
    <property type="term" value="C:chromatin"/>
    <property type="evidence" value="ECO:0007669"/>
    <property type="project" value="TreeGrafter"/>
</dbReference>
<evidence type="ECO:0000313" key="6">
    <source>
        <dbReference type="EMBL" id="CAG6671532.1"/>
    </source>
</evidence>